<comment type="similarity">
    <text evidence="1">Belongs to the short-chain dehydrogenases/reductases (SDR) family.</text>
</comment>
<evidence type="ECO:0000313" key="3">
    <source>
        <dbReference type="Proteomes" id="UP001239680"/>
    </source>
</evidence>
<dbReference type="PANTHER" id="PTHR42879">
    <property type="entry name" value="3-OXOACYL-(ACYL-CARRIER-PROTEIN) REDUCTASE"/>
    <property type="match status" value="1"/>
</dbReference>
<evidence type="ECO:0000313" key="2">
    <source>
        <dbReference type="EMBL" id="MDQ2067890.1"/>
    </source>
</evidence>
<proteinExistence type="inferred from homology"/>
<dbReference type="InterPro" id="IPR036291">
    <property type="entry name" value="NAD(P)-bd_dom_sf"/>
</dbReference>
<dbReference type="InterPro" id="IPR050259">
    <property type="entry name" value="SDR"/>
</dbReference>
<protein>
    <submittedName>
        <fullName evidence="2">SDR family NAD(P)-dependent oxidoreductase</fullName>
    </submittedName>
</protein>
<dbReference type="PANTHER" id="PTHR42879:SF2">
    <property type="entry name" value="3-OXOACYL-[ACYL-CARRIER-PROTEIN] REDUCTASE FABG"/>
    <property type="match status" value="1"/>
</dbReference>
<gene>
    <name evidence="2" type="ORF">Q9295_16060</name>
</gene>
<dbReference type="RefSeq" id="WP_306681601.1">
    <property type="nucleotide sequence ID" value="NZ_JAVDBT010000018.1"/>
</dbReference>
<keyword evidence="3" id="KW-1185">Reference proteome</keyword>
<organism evidence="2 3">
    <name type="scientific">Pseudogemmobacter lacusdianii</name>
    <dbReference type="NCBI Taxonomy" id="3069608"/>
    <lineage>
        <taxon>Bacteria</taxon>
        <taxon>Pseudomonadati</taxon>
        <taxon>Pseudomonadota</taxon>
        <taxon>Alphaproteobacteria</taxon>
        <taxon>Rhodobacterales</taxon>
        <taxon>Paracoccaceae</taxon>
        <taxon>Pseudogemmobacter</taxon>
    </lineage>
</organism>
<dbReference type="PRINTS" id="PR00081">
    <property type="entry name" value="GDHRDH"/>
</dbReference>
<dbReference type="InterPro" id="IPR002347">
    <property type="entry name" value="SDR_fam"/>
</dbReference>
<dbReference type="PROSITE" id="PS00061">
    <property type="entry name" value="ADH_SHORT"/>
    <property type="match status" value="1"/>
</dbReference>
<dbReference type="Pfam" id="PF00106">
    <property type="entry name" value="adh_short"/>
    <property type="match status" value="1"/>
</dbReference>
<evidence type="ECO:0000256" key="1">
    <source>
        <dbReference type="ARBA" id="ARBA00006484"/>
    </source>
</evidence>
<dbReference type="InterPro" id="IPR020904">
    <property type="entry name" value="Sc_DH/Rdtase_CS"/>
</dbReference>
<dbReference type="SUPFAM" id="SSF51735">
    <property type="entry name" value="NAD(P)-binding Rossmann-fold domains"/>
    <property type="match status" value="1"/>
</dbReference>
<dbReference type="Gene3D" id="3.40.50.720">
    <property type="entry name" value="NAD(P)-binding Rossmann-like Domain"/>
    <property type="match status" value="1"/>
</dbReference>
<name>A0ABU0W4A0_9RHOB</name>
<dbReference type="EMBL" id="JAVDBT010000018">
    <property type="protein sequence ID" value="MDQ2067890.1"/>
    <property type="molecule type" value="Genomic_DNA"/>
</dbReference>
<sequence>MTKNDVAIVSGANRGIGAAIAKELLARGWRVSLGVRGGQMPEWAKAFDPAMVHAFAYDAATGKDETAWIEAARKALGPIRAVIANAGTIVPKDVISITDDEMAQMMEVNTHSPRRLARAAWSDLQADGQGRVIILASLSAKRVKSALSGSYSVTKYAALALAHGLRHAGFEHGIRATAICPGFVATDMGTALTERPAQEMTRPEDLAALIATVLALPNASSVAELAVNCQDEELY</sequence>
<reference evidence="2 3" key="1">
    <citation type="submission" date="2023-08" db="EMBL/GenBank/DDBJ databases">
        <title>Characterization of two Paracoccaceae strains isolated from Phycosphere and proposal of Xinfangfangia lacusdiani sp. nov.</title>
        <authorList>
            <person name="Deng Y."/>
            <person name="Zhang Y.Q."/>
        </authorList>
    </citation>
    <scope>NUCLEOTIDE SEQUENCE [LARGE SCALE GENOMIC DNA]</scope>
    <source>
        <strain evidence="2 3">CPCC 101601</strain>
    </source>
</reference>
<comment type="caution">
    <text evidence="2">The sequence shown here is derived from an EMBL/GenBank/DDBJ whole genome shotgun (WGS) entry which is preliminary data.</text>
</comment>
<accession>A0ABU0W4A0</accession>
<dbReference type="Proteomes" id="UP001239680">
    <property type="component" value="Unassembled WGS sequence"/>
</dbReference>